<evidence type="ECO:0000313" key="4">
    <source>
        <dbReference type="Proteomes" id="UP001370490"/>
    </source>
</evidence>
<keyword evidence="2" id="KW-1133">Transmembrane helix</keyword>
<feature type="compositionally biased region" description="Low complexity" evidence="1">
    <location>
        <begin position="25"/>
        <end position="51"/>
    </location>
</feature>
<evidence type="ECO:0000256" key="1">
    <source>
        <dbReference type="SAM" id="MobiDB-lite"/>
    </source>
</evidence>
<feature type="region of interest" description="Disordered" evidence="1">
    <location>
        <begin position="25"/>
        <end position="57"/>
    </location>
</feature>
<dbReference type="Proteomes" id="UP001370490">
    <property type="component" value="Unassembled WGS sequence"/>
</dbReference>
<feature type="region of interest" description="Disordered" evidence="1">
    <location>
        <begin position="80"/>
        <end position="106"/>
    </location>
</feature>
<evidence type="ECO:0000256" key="2">
    <source>
        <dbReference type="SAM" id="Phobius"/>
    </source>
</evidence>
<reference evidence="3 4" key="1">
    <citation type="submission" date="2023-12" db="EMBL/GenBank/DDBJ databases">
        <title>A high-quality genome assembly for Dillenia turbinata (Dilleniales).</title>
        <authorList>
            <person name="Chanderbali A."/>
        </authorList>
    </citation>
    <scope>NUCLEOTIDE SEQUENCE [LARGE SCALE GENOMIC DNA]</scope>
    <source>
        <strain evidence="3">LSX21</strain>
        <tissue evidence="3">Leaf</tissue>
    </source>
</reference>
<feature type="transmembrane region" description="Helical" evidence="2">
    <location>
        <begin position="160"/>
        <end position="179"/>
    </location>
</feature>
<comment type="caution">
    <text evidence="3">The sequence shown here is derived from an EMBL/GenBank/DDBJ whole genome shotgun (WGS) entry which is preliminary data.</text>
</comment>
<name>A0AAN8UCQ7_9MAGN</name>
<feature type="region of interest" description="Disordered" evidence="1">
    <location>
        <begin position="206"/>
        <end position="235"/>
    </location>
</feature>
<evidence type="ECO:0000313" key="3">
    <source>
        <dbReference type="EMBL" id="KAK6912965.1"/>
    </source>
</evidence>
<accession>A0AAN8UCQ7</accession>
<sequence length="235" mass="25160">MVMITGNNNETPRAVLASKSIKYGQSTSSSIGSLSLSNGKSGMSSKSQTSSDGIKCSHCGNSEHTHENCFKLHGYPDQAQKHHDKAETKGEPVVNEVPSPSYIAPRETSTMSLPTEIETSIPLVPENPSPENIPEVSSSIPPSKSNDMNTSAGFSSGTKMALTNFILTVAGVSAVILLLRSDVKQSAAIFRRNVKHIRTWLEEESSAAAKSAAENAKPKELQSKIPKDIGKEDKH</sequence>
<keyword evidence="2" id="KW-0812">Transmembrane</keyword>
<dbReference type="PANTHER" id="PTHR35135:SF3">
    <property type="entry name" value="OS05G0517800 PROTEIN"/>
    <property type="match status" value="1"/>
</dbReference>
<protein>
    <submittedName>
        <fullName evidence="3">Uncharacterized protein</fullName>
    </submittedName>
</protein>
<dbReference type="EMBL" id="JBAMMX010000027">
    <property type="protein sequence ID" value="KAK6912965.1"/>
    <property type="molecule type" value="Genomic_DNA"/>
</dbReference>
<keyword evidence="2" id="KW-0472">Membrane</keyword>
<feature type="compositionally biased region" description="Basic and acidic residues" evidence="1">
    <location>
        <begin position="80"/>
        <end position="90"/>
    </location>
</feature>
<keyword evidence="4" id="KW-1185">Reference proteome</keyword>
<feature type="compositionally biased region" description="Polar residues" evidence="1">
    <location>
        <begin position="135"/>
        <end position="148"/>
    </location>
</feature>
<proteinExistence type="predicted"/>
<feature type="compositionally biased region" description="Basic and acidic residues" evidence="1">
    <location>
        <begin position="216"/>
        <end position="235"/>
    </location>
</feature>
<organism evidence="3 4">
    <name type="scientific">Dillenia turbinata</name>
    <dbReference type="NCBI Taxonomy" id="194707"/>
    <lineage>
        <taxon>Eukaryota</taxon>
        <taxon>Viridiplantae</taxon>
        <taxon>Streptophyta</taxon>
        <taxon>Embryophyta</taxon>
        <taxon>Tracheophyta</taxon>
        <taxon>Spermatophyta</taxon>
        <taxon>Magnoliopsida</taxon>
        <taxon>eudicotyledons</taxon>
        <taxon>Gunneridae</taxon>
        <taxon>Pentapetalae</taxon>
        <taxon>Dilleniales</taxon>
        <taxon>Dilleniaceae</taxon>
        <taxon>Dillenia</taxon>
    </lineage>
</organism>
<feature type="compositionally biased region" description="Low complexity" evidence="1">
    <location>
        <begin position="206"/>
        <end position="215"/>
    </location>
</feature>
<dbReference type="PANTHER" id="PTHR35135">
    <property type="entry name" value="OS05G0517800 PROTEIN"/>
    <property type="match status" value="1"/>
</dbReference>
<feature type="region of interest" description="Disordered" evidence="1">
    <location>
        <begin position="122"/>
        <end position="148"/>
    </location>
</feature>
<dbReference type="AlphaFoldDB" id="A0AAN8UCQ7"/>
<gene>
    <name evidence="3" type="ORF">RJ641_022566</name>
</gene>